<keyword evidence="3" id="KW-0732">Signal</keyword>
<evidence type="ECO:0000256" key="4">
    <source>
        <dbReference type="ARBA" id="ARBA00022801"/>
    </source>
</evidence>
<evidence type="ECO:0000256" key="5">
    <source>
        <dbReference type="ARBA" id="ARBA00023180"/>
    </source>
</evidence>
<keyword evidence="4" id="KW-0378">Hydrolase</keyword>
<dbReference type="GO" id="GO:0070008">
    <property type="term" value="F:serine-type exopeptidase activity"/>
    <property type="evidence" value="ECO:0007669"/>
    <property type="project" value="InterPro"/>
</dbReference>
<dbReference type="Pfam" id="PF05577">
    <property type="entry name" value="Peptidase_S28"/>
    <property type="match status" value="1"/>
</dbReference>
<dbReference type="GO" id="GO:0006508">
    <property type="term" value="P:proteolysis"/>
    <property type="evidence" value="ECO:0007669"/>
    <property type="project" value="UniProtKB-KW"/>
</dbReference>
<evidence type="ECO:0000256" key="3">
    <source>
        <dbReference type="ARBA" id="ARBA00022729"/>
    </source>
</evidence>
<dbReference type="InterPro" id="IPR008758">
    <property type="entry name" value="Peptidase_S28"/>
</dbReference>
<dbReference type="EMBL" id="GDID01001754">
    <property type="protein sequence ID" value="JAP94852.1"/>
    <property type="molecule type" value="Transcribed_RNA"/>
</dbReference>
<feature type="non-terminal residue" evidence="6">
    <location>
        <position position="1"/>
    </location>
</feature>
<keyword evidence="2" id="KW-0645">Protease</keyword>
<dbReference type="InterPro" id="IPR042269">
    <property type="entry name" value="Ser_carbopepase_S28_SKS"/>
</dbReference>
<dbReference type="Gene3D" id="3.40.50.1820">
    <property type="entry name" value="alpha/beta hydrolase"/>
    <property type="match status" value="1"/>
</dbReference>
<dbReference type="GO" id="GO:0004180">
    <property type="term" value="F:carboxypeptidase activity"/>
    <property type="evidence" value="ECO:0007669"/>
    <property type="project" value="UniProtKB-KW"/>
</dbReference>
<dbReference type="PANTHER" id="PTHR11010">
    <property type="entry name" value="PROTEASE S28 PRO-X CARBOXYPEPTIDASE-RELATED"/>
    <property type="match status" value="1"/>
</dbReference>
<dbReference type="Gene3D" id="1.20.120.980">
    <property type="entry name" value="Serine carboxypeptidase S28, SKS domain"/>
    <property type="match status" value="1"/>
</dbReference>
<protein>
    <submittedName>
        <fullName evidence="6">Serine carboxypeptidase</fullName>
    </submittedName>
</protein>
<dbReference type="InterPro" id="IPR029058">
    <property type="entry name" value="AB_hydrolase_fold"/>
</dbReference>
<evidence type="ECO:0000256" key="1">
    <source>
        <dbReference type="ARBA" id="ARBA00011079"/>
    </source>
</evidence>
<comment type="similarity">
    <text evidence="1">Belongs to the peptidase S28 family.</text>
</comment>
<dbReference type="SUPFAM" id="SSF53474">
    <property type="entry name" value="alpha/beta-Hydrolases"/>
    <property type="match status" value="1"/>
</dbReference>
<keyword evidence="6" id="KW-0121">Carboxypeptidase</keyword>
<sequence>TFQLKLRTWFDDKDDKIASDVQFETFDQYIDHFNNTNVDKFKQRYLANNTFYKQGGPLIVMIGGEGTLSEKFLSGAYSISYFAKELNGFQLALEHRYYGKSLPFADLQDMRFLSSKQALADLAEFISAMKTKYNLEKAKVIVTGGSYSGNLAGWARSQFPFLIDAAVATSGPSLGLLDFTQYMSHAQQVLQQIDQKCFNYTDIALQEAFSLLETDQELFKQIFKAELPSPVTDLDKSVIESVLSTNLIGNIQYYNAPGFDGTEFIGTLQEQCKAQFGDLNEESTNMAILEAYAAQNPLTEYNLSYQSQIDELKELTPENSAGRSWFYQTCTEFGYYQAADHTIFGPHNTLKSQLKMCYDVFFNKLFEDDEQLTKTQKMVDEQVEFTNAWYGARNQPRDKIIYTNGKIDPWSELSIVKEKTWADGQYVPEETLVIWIEQGSHCTDMYMRWKINDKVREQQLQKLNEWIK</sequence>
<gene>
    <name evidence="6" type="ORF">TPC1_12346</name>
</gene>
<dbReference type="PANTHER" id="PTHR11010:SF117">
    <property type="entry name" value="SERINE PROTEASE 16"/>
    <property type="match status" value="1"/>
</dbReference>
<keyword evidence="5" id="KW-0325">Glycoprotein</keyword>
<evidence type="ECO:0000313" key="6">
    <source>
        <dbReference type="EMBL" id="JAP94852.1"/>
    </source>
</evidence>
<name>A0A146KDL3_9EUKA</name>
<accession>A0A146KDL3</accession>
<proteinExistence type="inferred from homology"/>
<dbReference type="GO" id="GO:0008239">
    <property type="term" value="F:dipeptidyl-peptidase activity"/>
    <property type="evidence" value="ECO:0007669"/>
    <property type="project" value="TreeGrafter"/>
</dbReference>
<evidence type="ECO:0000256" key="2">
    <source>
        <dbReference type="ARBA" id="ARBA00022670"/>
    </source>
</evidence>
<dbReference type="AlphaFoldDB" id="A0A146KDL3"/>
<organism evidence="6">
    <name type="scientific">Trepomonas sp. PC1</name>
    <dbReference type="NCBI Taxonomy" id="1076344"/>
    <lineage>
        <taxon>Eukaryota</taxon>
        <taxon>Metamonada</taxon>
        <taxon>Diplomonadida</taxon>
        <taxon>Hexamitidae</taxon>
        <taxon>Hexamitinae</taxon>
        <taxon>Trepomonas</taxon>
    </lineage>
</organism>
<reference evidence="6" key="1">
    <citation type="submission" date="2015-07" db="EMBL/GenBank/DDBJ databases">
        <title>Adaptation to a free-living lifestyle via gene acquisitions in the diplomonad Trepomonas sp. PC1.</title>
        <authorList>
            <person name="Xu F."/>
            <person name="Jerlstrom-Hultqvist J."/>
            <person name="Kolisko M."/>
            <person name="Simpson A.G.B."/>
            <person name="Roger A.J."/>
            <person name="Svard S.G."/>
            <person name="Andersson J.O."/>
        </authorList>
    </citation>
    <scope>NUCLEOTIDE SEQUENCE</scope>
    <source>
        <strain evidence="6">PC1</strain>
    </source>
</reference>